<gene>
    <name evidence="8" type="ORF">LIER_29375</name>
</gene>
<reference evidence="8 9" key="1">
    <citation type="submission" date="2024-01" db="EMBL/GenBank/DDBJ databases">
        <title>The complete chloroplast genome sequence of Lithospermum erythrorhizon: insights into the phylogenetic relationship among Boraginaceae species and the maternal lineages of purple gromwells.</title>
        <authorList>
            <person name="Okada T."/>
            <person name="Watanabe K."/>
        </authorList>
    </citation>
    <scope>NUCLEOTIDE SEQUENCE [LARGE SCALE GENOMIC DNA]</scope>
</reference>
<feature type="compositionally biased region" description="Pro residues" evidence="6">
    <location>
        <begin position="1"/>
        <end position="10"/>
    </location>
</feature>
<evidence type="ECO:0000259" key="7">
    <source>
        <dbReference type="PROSITE" id="PS51633"/>
    </source>
</evidence>
<dbReference type="PANTHER" id="PTHR45747:SF4">
    <property type="entry name" value="HISTONE-LYSINE N-METHYLTRANSFERASE E(Z)"/>
    <property type="match status" value="1"/>
</dbReference>
<dbReference type="Proteomes" id="UP001454036">
    <property type="component" value="Unassembled WGS sequence"/>
</dbReference>
<protein>
    <submittedName>
        <fullName evidence="8">Histone modifying enzyme</fullName>
    </submittedName>
</protein>
<dbReference type="EMBL" id="BAABME010010102">
    <property type="protein sequence ID" value="GAA0176369.1"/>
    <property type="molecule type" value="Genomic_DNA"/>
</dbReference>
<organism evidence="8 9">
    <name type="scientific">Lithospermum erythrorhizon</name>
    <name type="common">Purple gromwell</name>
    <name type="synonym">Lithospermum officinale var. erythrorhizon</name>
    <dbReference type="NCBI Taxonomy" id="34254"/>
    <lineage>
        <taxon>Eukaryota</taxon>
        <taxon>Viridiplantae</taxon>
        <taxon>Streptophyta</taxon>
        <taxon>Embryophyta</taxon>
        <taxon>Tracheophyta</taxon>
        <taxon>Spermatophyta</taxon>
        <taxon>Magnoliopsida</taxon>
        <taxon>eudicotyledons</taxon>
        <taxon>Gunneridae</taxon>
        <taxon>Pentapetalae</taxon>
        <taxon>asterids</taxon>
        <taxon>lamiids</taxon>
        <taxon>Boraginales</taxon>
        <taxon>Boraginaceae</taxon>
        <taxon>Boraginoideae</taxon>
        <taxon>Lithospermeae</taxon>
        <taxon>Lithospermum</taxon>
    </lineage>
</organism>
<name>A0AAV3RIX5_LITER</name>
<sequence length="669" mass="74826">MSPSSTPPSDDPPDACPREPSPHDVLSLIDSLKKEVSYDRIVYVKSHMEENSQELADVMKSLHMFATERMHSKTGSVDRRVDLLMKRQKDAIDMQNDLNTSDGDSDSSNQEEEHASAVLLGSSIAVKKAVQPIKLPAVERLPPYTTWIFLDRNQRMMEDQSVVGRRRIYYDQNGGEALIASDSEEEVIEEEEEKKLFVKSEDYILRMTIKEFGISDTVLDLLAHSFSRKPCDIKARYEDLVEEKSTGITEFGNIEGINLNLDKDLDAALDSFDNLFCRRCYVFDCKLHGCSQDLVFPVEKPLPCRFPDEEKGACGNNCYKLTLKPERVASAAGQANLEEKYDESETMISTKHAQQLLKASQSESGSPKARNISESSDSENHLLNGIPADCLSPRKIKLSGELGSSKRNCKRLIEHVPRAMGKKLKKLGASLSNSVSTATGSKDPCLNPCKENKDVSSSQRVKSTGARRSKRKESLTEECDNSCQVDDLCQQLSEVMSKQPPTNSNGIRKGEIAENNLIKLVLNDDKTWKQIEKDLYDKGLQIFGNNSCLISRNLMNGLKTCREVFQYMNHCEHKLSLQGGHGSPAEGSSKGDGGTMGKQVRRRSRFLRRKGKARRLKYSWKSAGYSSMKKRISEKDQPCRHYNPCGCKIACGKDCPCVISGTCCEKYCG</sequence>
<evidence type="ECO:0000256" key="3">
    <source>
        <dbReference type="ARBA" id="ARBA00022691"/>
    </source>
</evidence>
<keyword evidence="9" id="KW-1185">Reference proteome</keyword>
<proteinExistence type="predicted"/>
<dbReference type="GO" id="GO:0046976">
    <property type="term" value="F:histone H3K27 methyltransferase activity"/>
    <property type="evidence" value="ECO:0007669"/>
    <property type="project" value="TreeGrafter"/>
</dbReference>
<dbReference type="InterPro" id="IPR048358">
    <property type="entry name" value="EZH1/2_MCSS"/>
</dbReference>
<accession>A0AAV3RIX5</accession>
<feature type="compositionally biased region" description="Polar residues" evidence="6">
    <location>
        <begin position="354"/>
        <end position="365"/>
    </location>
</feature>
<feature type="domain" description="CXC" evidence="7">
    <location>
        <begin position="628"/>
        <end position="669"/>
    </location>
</feature>
<dbReference type="AlphaFoldDB" id="A0AAV3RIX5"/>
<feature type="region of interest" description="Disordered" evidence="6">
    <location>
        <begin position="354"/>
        <end position="386"/>
    </location>
</feature>
<evidence type="ECO:0000256" key="4">
    <source>
        <dbReference type="ARBA" id="ARBA00023015"/>
    </source>
</evidence>
<feature type="compositionally biased region" description="Polar residues" evidence="6">
    <location>
        <begin position="96"/>
        <end position="108"/>
    </location>
</feature>
<keyword evidence="3" id="KW-0949">S-adenosyl-L-methionine</keyword>
<dbReference type="PROSITE" id="PS51633">
    <property type="entry name" value="CXC"/>
    <property type="match status" value="1"/>
</dbReference>
<comment type="caution">
    <text evidence="8">The sequence shown here is derived from an EMBL/GenBank/DDBJ whole genome shotgun (WGS) entry which is preliminary data.</text>
</comment>
<keyword evidence="4" id="KW-0805">Transcription regulation</keyword>
<dbReference type="InterPro" id="IPR026489">
    <property type="entry name" value="CXC_dom"/>
</dbReference>
<evidence type="ECO:0000313" key="9">
    <source>
        <dbReference type="Proteomes" id="UP001454036"/>
    </source>
</evidence>
<evidence type="ECO:0000256" key="2">
    <source>
        <dbReference type="ARBA" id="ARBA00022679"/>
    </source>
</evidence>
<evidence type="ECO:0000256" key="5">
    <source>
        <dbReference type="ARBA" id="ARBA00023163"/>
    </source>
</evidence>
<keyword evidence="1" id="KW-0489">Methyltransferase</keyword>
<evidence type="ECO:0000256" key="6">
    <source>
        <dbReference type="SAM" id="MobiDB-lite"/>
    </source>
</evidence>
<dbReference type="GO" id="GO:0032259">
    <property type="term" value="P:methylation"/>
    <property type="evidence" value="ECO:0007669"/>
    <property type="project" value="UniProtKB-KW"/>
</dbReference>
<dbReference type="GO" id="GO:0003682">
    <property type="term" value="F:chromatin binding"/>
    <property type="evidence" value="ECO:0007669"/>
    <property type="project" value="TreeGrafter"/>
</dbReference>
<dbReference type="Pfam" id="PF25996">
    <property type="entry name" value="HTH_CLF_N"/>
    <property type="match status" value="1"/>
</dbReference>
<evidence type="ECO:0000313" key="8">
    <source>
        <dbReference type="EMBL" id="GAA0176369.1"/>
    </source>
</evidence>
<dbReference type="GO" id="GO:0005634">
    <property type="term" value="C:nucleus"/>
    <property type="evidence" value="ECO:0007669"/>
    <property type="project" value="TreeGrafter"/>
</dbReference>
<keyword evidence="5" id="KW-0804">Transcription</keyword>
<keyword evidence="2" id="KW-0808">Transferase</keyword>
<evidence type="ECO:0000256" key="1">
    <source>
        <dbReference type="ARBA" id="ARBA00022603"/>
    </source>
</evidence>
<dbReference type="InterPro" id="IPR045318">
    <property type="entry name" value="EZH1/2-like"/>
</dbReference>
<dbReference type="GO" id="GO:0031507">
    <property type="term" value="P:heterochromatin formation"/>
    <property type="evidence" value="ECO:0007669"/>
    <property type="project" value="TreeGrafter"/>
</dbReference>
<dbReference type="PANTHER" id="PTHR45747">
    <property type="entry name" value="HISTONE-LYSINE N-METHYLTRANSFERASE E(Z)"/>
    <property type="match status" value="1"/>
</dbReference>
<feature type="region of interest" description="Disordered" evidence="6">
    <location>
        <begin position="435"/>
        <end position="473"/>
    </location>
</feature>
<dbReference type="InterPro" id="IPR058609">
    <property type="entry name" value="HTH_CLF-like"/>
</dbReference>
<feature type="region of interest" description="Disordered" evidence="6">
    <location>
        <begin position="579"/>
        <end position="604"/>
    </location>
</feature>
<feature type="region of interest" description="Disordered" evidence="6">
    <location>
        <begin position="92"/>
        <end position="114"/>
    </location>
</feature>
<feature type="region of interest" description="Disordered" evidence="6">
    <location>
        <begin position="1"/>
        <end position="23"/>
    </location>
</feature>
<dbReference type="Pfam" id="PF21358">
    <property type="entry name" value="Ezh2_MCSS"/>
    <property type="match status" value="1"/>
</dbReference>